<comment type="caution">
    <text evidence="2">The sequence shown here is derived from an EMBL/GenBank/DDBJ whole genome shotgun (WGS) entry which is preliminary data.</text>
</comment>
<dbReference type="Proteomes" id="UP001597233">
    <property type="component" value="Unassembled WGS sequence"/>
</dbReference>
<dbReference type="Pfam" id="PF00990">
    <property type="entry name" value="GGDEF"/>
    <property type="match status" value="1"/>
</dbReference>
<evidence type="ECO:0000313" key="2">
    <source>
        <dbReference type="EMBL" id="MFD1887828.1"/>
    </source>
</evidence>
<name>A0ABW4RQC0_9BACL</name>
<dbReference type="SUPFAM" id="SSF55073">
    <property type="entry name" value="Nucleotide cyclase"/>
    <property type="match status" value="1"/>
</dbReference>
<dbReference type="EMBL" id="JBHUEH010000032">
    <property type="protein sequence ID" value="MFD1887828.1"/>
    <property type="molecule type" value="Genomic_DNA"/>
</dbReference>
<dbReference type="Gene3D" id="3.30.70.270">
    <property type="match status" value="1"/>
</dbReference>
<gene>
    <name evidence="2" type="ORF">ACFSC9_20315</name>
</gene>
<dbReference type="NCBIfam" id="TIGR00254">
    <property type="entry name" value="GGDEF"/>
    <property type="match status" value="1"/>
</dbReference>
<dbReference type="InterPro" id="IPR050469">
    <property type="entry name" value="Diguanylate_Cyclase"/>
</dbReference>
<reference evidence="3" key="1">
    <citation type="journal article" date="2019" name="Int. J. Syst. Evol. Microbiol.">
        <title>The Global Catalogue of Microorganisms (GCM) 10K type strain sequencing project: providing services to taxonomists for standard genome sequencing and annotation.</title>
        <authorList>
            <consortium name="The Broad Institute Genomics Platform"/>
            <consortium name="The Broad Institute Genome Sequencing Center for Infectious Disease"/>
            <person name="Wu L."/>
            <person name="Ma J."/>
        </authorList>
    </citation>
    <scope>NUCLEOTIDE SEQUENCE [LARGE SCALE GENOMIC DNA]</scope>
    <source>
        <strain evidence="3">CCUG 54950</strain>
    </source>
</reference>
<dbReference type="SMART" id="SM00267">
    <property type="entry name" value="GGDEF"/>
    <property type="match status" value="1"/>
</dbReference>
<dbReference type="PANTHER" id="PTHR45138:SF25">
    <property type="entry name" value="GGDEF DOMAIN PROTEIN"/>
    <property type="match status" value="1"/>
</dbReference>
<dbReference type="CDD" id="cd01949">
    <property type="entry name" value="GGDEF"/>
    <property type="match status" value="1"/>
</dbReference>
<dbReference type="PANTHER" id="PTHR45138">
    <property type="entry name" value="REGULATORY COMPONENTS OF SENSORY TRANSDUCTION SYSTEM"/>
    <property type="match status" value="1"/>
</dbReference>
<dbReference type="InterPro" id="IPR043128">
    <property type="entry name" value="Rev_trsase/Diguanyl_cyclase"/>
</dbReference>
<proteinExistence type="predicted"/>
<accession>A0ABW4RQC0</accession>
<organism evidence="2 3">
    <name type="scientific">Paenibacillus wenxiniae</name>
    <dbReference type="NCBI Taxonomy" id="1636843"/>
    <lineage>
        <taxon>Bacteria</taxon>
        <taxon>Bacillati</taxon>
        <taxon>Bacillota</taxon>
        <taxon>Bacilli</taxon>
        <taxon>Bacillales</taxon>
        <taxon>Paenibacillaceae</taxon>
        <taxon>Paenibacillus</taxon>
    </lineage>
</organism>
<evidence type="ECO:0000259" key="1">
    <source>
        <dbReference type="PROSITE" id="PS50887"/>
    </source>
</evidence>
<sequence>MFTIIGEIAEPVLIVEPDTRCNEVDALFKLHRQCEGLAIRRPGMEPALMMRVGFYQHLATHYGYNLYMGRPIRLLAKSQPLVVDYYESITDVSVKAMQRSDEELYDLLLVSKEGELCGAVTIRQLLLAVADIRTESATFMNALTGLPGNRMIDTHLELALEQPQYSVLYIDLDYFKTYNDIYGFKMGDRMIQETANCLSRIFVSPEHFLGHIGGDDFIAIMNSYEVESVCQIILEQLEQLKKELYHADDLQLGYVMAEDRLGNYGPIPLVTLSIAIVSNQQRLYVSADEIAGEAARIKKLCKSIAGHAACSNSGIRITAATFAIGSHPSYPM</sequence>
<dbReference type="RefSeq" id="WP_347323886.1">
    <property type="nucleotide sequence ID" value="NZ_JBCGUH010000002.1"/>
</dbReference>
<dbReference type="InterPro" id="IPR029787">
    <property type="entry name" value="Nucleotide_cyclase"/>
</dbReference>
<evidence type="ECO:0000313" key="3">
    <source>
        <dbReference type="Proteomes" id="UP001597233"/>
    </source>
</evidence>
<keyword evidence="3" id="KW-1185">Reference proteome</keyword>
<dbReference type="InterPro" id="IPR000160">
    <property type="entry name" value="GGDEF_dom"/>
</dbReference>
<protein>
    <submittedName>
        <fullName evidence="2">GGDEF domain-containing protein</fullName>
    </submittedName>
</protein>
<dbReference type="PROSITE" id="PS50887">
    <property type="entry name" value="GGDEF"/>
    <property type="match status" value="1"/>
</dbReference>
<feature type="domain" description="GGDEF" evidence="1">
    <location>
        <begin position="163"/>
        <end position="314"/>
    </location>
</feature>